<evidence type="ECO:0000313" key="1">
    <source>
        <dbReference type="EMBL" id="AWM33678.1"/>
    </source>
</evidence>
<organism evidence="1 2">
    <name type="scientific">Hymenobacter nivis</name>
    <dbReference type="NCBI Taxonomy" id="1850093"/>
    <lineage>
        <taxon>Bacteria</taxon>
        <taxon>Pseudomonadati</taxon>
        <taxon>Bacteroidota</taxon>
        <taxon>Cytophagia</taxon>
        <taxon>Cytophagales</taxon>
        <taxon>Hymenobacteraceae</taxon>
        <taxon>Hymenobacter</taxon>
    </lineage>
</organism>
<dbReference type="Proteomes" id="UP000245999">
    <property type="component" value="Chromosome"/>
</dbReference>
<dbReference type="Pfam" id="PF11236">
    <property type="entry name" value="DUF3037"/>
    <property type="match status" value="1"/>
</dbReference>
<dbReference type="InterPro" id="IPR021398">
    <property type="entry name" value="DUF3037"/>
</dbReference>
<gene>
    <name evidence="1" type="ORF">DDQ68_13325</name>
</gene>
<dbReference type="KEGG" id="hnv:DDQ68_13325"/>
<name>A0A2Z3GKF0_9BACT</name>
<sequence length="298" mass="34845">MKPFYFNLLKYVHSPFLGEEVNVGILFYFPEQRQLEFRFPDSSRRLRRLYSNFSERQLKVYLQSFSEWVARANKELYPELTLEGYEVLLRHSLLDADATVLRFAPTVKAVPHSAHIGTLLDHYYDLYFSEAYAPPLHERTRDEGFLLSQFRNSIKHLDPGAAKLLKKDVEISVPATSVIFDYAWQNGTFNLVKPISFDLKNENEIHKKALFYYGNLNLLADKAKENQYRFDILVARPTNPKLSREYNRAVSILKKIDAPSSFIVEDEELQEYSKIAARNLREHYKPTDTGLFLPTFDN</sequence>
<dbReference type="OrthoDB" id="8199584at2"/>
<keyword evidence="2" id="KW-1185">Reference proteome</keyword>
<proteinExistence type="predicted"/>
<protein>
    <recommendedName>
        <fullName evidence="3">DUF3037 domain-containing protein</fullName>
    </recommendedName>
</protein>
<evidence type="ECO:0008006" key="3">
    <source>
        <dbReference type="Google" id="ProtNLM"/>
    </source>
</evidence>
<dbReference type="EMBL" id="CP029145">
    <property type="protein sequence ID" value="AWM33678.1"/>
    <property type="molecule type" value="Genomic_DNA"/>
</dbReference>
<reference evidence="2" key="1">
    <citation type="submission" date="2018-04" db="EMBL/GenBank/DDBJ databases">
        <title>Complete genome of Antarctic heterotrophic bacterium Hymenobacter nivis.</title>
        <authorList>
            <person name="Terashima M."/>
        </authorList>
    </citation>
    <scope>NUCLEOTIDE SEQUENCE [LARGE SCALE GENOMIC DNA]</scope>
    <source>
        <strain evidence="2">NBRC 111535</strain>
    </source>
</reference>
<evidence type="ECO:0000313" key="2">
    <source>
        <dbReference type="Proteomes" id="UP000245999"/>
    </source>
</evidence>
<dbReference type="AlphaFoldDB" id="A0A2Z3GKF0"/>
<accession>A0A2Z3GKF0</accession>